<evidence type="ECO:0000313" key="2">
    <source>
        <dbReference type="EMBL" id="MPL65122.1"/>
    </source>
</evidence>
<dbReference type="AlphaFoldDB" id="A0A644TFW3"/>
<organism evidence="2">
    <name type="scientific">bioreactor metagenome</name>
    <dbReference type="NCBI Taxonomy" id="1076179"/>
    <lineage>
        <taxon>unclassified sequences</taxon>
        <taxon>metagenomes</taxon>
        <taxon>ecological metagenomes</taxon>
    </lineage>
</organism>
<dbReference type="InterPro" id="IPR051922">
    <property type="entry name" value="Bact_Sporulation_Assoc"/>
</dbReference>
<dbReference type="SMART" id="SM00635">
    <property type="entry name" value="BID_2"/>
    <property type="match status" value="1"/>
</dbReference>
<dbReference type="PANTHER" id="PTHR30032:SF8">
    <property type="entry name" value="GERMINATION-SPECIFIC N-ACETYLMURAMOYL-L-ALANINE AMIDASE"/>
    <property type="match status" value="1"/>
</dbReference>
<comment type="caution">
    <text evidence="2">The sequence shown here is derived from an EMBL/GenBank/DDBJ whole genome shotgun (WGS) entry which is preliminary data.</text>
</comment>
<gene>
    <name evidence="2" type="ORF">SDC9_10785</name>
</gene>
<dbReference type="SUPFAM" id="SSF49373">
    <property type="entry name" value="Invasin/intimin cell-adhesion fragments"/>
    <property type="match status" value="1"/>
</dbReference>
<dbReference type="InterPro" id="IPR003343">
    <property type="entry name" value="Big_2"/>
</dbReference>
<dbReference type="EMBL" id="VSSQ01000027">
    <property type="protein sequence ID" value="MPL65122.1"/>
    <property type="molecule type" value="Genomic_DNA"/>
</dbReference>
<dbReference type="InterPro" id="IPR008964">
    <property type="entry name" value="Invasin/intimin_cell_adhesion"/>
</dbReference>
<proteinExistence type="predicted"/>
<dbReference type="Gene3D" id="2.60.40.1080">
    <property type="match status" value="1"/>
</dbReference>
<dbReference type="PANTHER" id="PTHR30032">
    <property type="entry name" value="N-ACETYLMURAMOYL-L-ALANINE AMIDASE-RELATED"/>
    <property type="match status" value="1"/>
</dbReference>
<name>A0A644TFW3_9ZZZZ</name>
<dbReference type="Pfam" id="PF02368">
    <property type="entry name" value="Big_2"/>
    <property type="match status" value="1"/>
</dbReference>
<dbReference type="InterPro" id="IPR007253">
    <property type="entry name" value="Cell_wall-bd_2"/>
</dbReference>
<sequence>MTMERMPLTQSDKGSRCDIFYEEKIKMEGEFVMSMRKIITGSLLILAFVFTFCFPAVTMADTSPTVIRLAGYDRYETAAEIAKSGWTKSDYAVLAYGENYPDALAAVPLAYKYDAPILLTKSNSMPEVTKRVISGLQVKNVIIIGGTGVIYASVEEELEAMGIDVNRVFGCDRYETAVEVAKQITAAQDSLELFVVTGEDYPDALSVGSIAGFKQMPIIMVPSDGVPDSVKNYVSSANVNKSYVIGYSDVVSDLVYNEFPKAERILGVDKYSRNIAVNQRFENEFKSEKICLATGEVFADALSGGAYAAKIGEPVILVNNDPPDNTKSYYQQRAAKANKVNVFGGTGIVPERVIENLNQGSTVWSDSVYPTGVSLNKSILNIPAGGSETLTALLETSDASGNPVYGNSGNVTWSSSNPAVATVSDSGKVAGLKEGTTVITVTVKNGGKTASCNVGVYNNASFGNNLDFDKFELTISDLKIGATEATFKFQLLKNGEDITELVTLRADAFAPKREVKDEILPVTLDSLEETLKERATMQGKLPVTLNYSEKKGTIKFEDPSDGERLRWIYLYYEYNENGPWKGLLGTSYDCWKDGKQILSD</sequence>
<reference evidence="2" key="1">
    <citation type="submission" date="2019-08" db="EMBL/GenBank/DDBJ databases">
        <authorList>
            <person name="Kucharzyk K."/>
            <person name="Murdoch R.W."/>
            <person name="Higgins S."/>
            <person name="Loffler F."/>
        </authorList>
    </citation>
    <scope>NUCLEOTIDE SEQUENCE</scope>
</reference>
<evidence type="ECO:0000259" key="1">
    <source>
        <dbReference type="SMART" id="SM00635"/>
    </source>
</evidence>
<dbReference type="Pfam" id="PF04122">
    <property type="entry name" value="CW_binding_2"/>
    <property type="match status" value="3"/>
</dbReference>
<dbReference type="Gene3D" id="3.40.50.12090">
    <property type="match status" value="1"/>
</dbReference>
<feature type="domain" description="BIG2" evidence="1">
    <location>
        <begin position="369"/>
        <end position="453"/>
    </location>
</feature>
<accession>A0A644TFW3</accession>
<protein>
    <recommendedName>
        <fullName evidence="1">BIG2 domain-containing protein</fullName>
    </recommendedName>
</protein>